<protein>
    <submittedName>
        <fullName evidence="2">Uncharacterized protein</fullName>
    </submittedName>
</protein>
<evidence type="ECO:0000313" key="3">
    <source>
        <dbReference type="Proteomes" id="UP000287651"/>
    </source>
</evidence>
<feature type="non-terminal residue" evidence="2">
    <location>
        <position position="1"/>
    </location>
</feature>
<dbReference type="EMBL" id="AMZH03011108">
    <property type="protein sequence ID" value="RRT53513.1"/>
    <property type="molecule type" value="Genomic_DNA"/>
</dbReference>
<accession>A0A426YP71</accession>
<comment type="caution">
    <text evidence="2">The sequence shown here is derived from an EMBL/GenBank/DDBJ whole genome shotgun (WGS) entry which is preliminary data.</text>
</comment>
<dbReference type="AlphaFoldDB" id="A0A426YP71"/>
<gene>
    <name evidence="2" type="ORF">B296_00049814</name>
</gene>
<evidence type="ECO:0000313" key="2">
    <source>
        <dbReference type="EMBL" id="RRT53513.1"/>
    </source>
</evidence>
<proteinExistence type="predicted"/>
<feature type="region of interest" description="Disordered" evidence="1">
    <location>
        <begin position="1"/>
        <end position="20"/>
    </location>
</feature>
<sequence>IHRGEGGSLPTATRRQTHHQRSSVLCKFHQALSHSSELVSLALEPQKNSLLGGIYEAWELTYSTLPPNPSSGSLLAFLGASEMGWCRRVLCVCGFSWIVLALLLMPREAHAGVGSDAAVRFLEAPPAFSASSRATFRLEVTERRNGGACRSCSVTCMVRVFNPFFTPMHIDLESGCCIN</sequence>
<name>A0A426YP71_ENSVE</name>
<organism evidence="2 3">
    <name type="scientific">Ensete ventricosum</name>
    <name type="common">Abyssinian banana</name>
    <name type="synonym">Musa ensete</name>
    <dbReference type="NCBI Taxonomy" id="4639"/>
    <lineage>
        <taxon>Eukaryota</taxon>
        <taxon>Viridiplantae</taxon>
        <taxon>Streptophyta</taxon>
        <taxon>Embryophyta</taxon>
        <taxon>Tracheophyta</taxon>
        <taxon>Spermatophyta</taxon>
        <taxon>Magnoliopsida</taxon>
        <taxon>Liliopsida</taxon>
        <taxon>Zingiberales</taxon>
        <taxon>Musaceae</taxon>
        <taxon>Ensete</taxon>
    </lineage>
</organism>
<reference evidence="2 3" key="1">
    <citation type="journal article" date="2014" name="Agronomy (Basel)">
        <title>A Draft Genome Sequence for Ensete ventricosum, the Drought-Tolerant Tree Against Hunger.</title>
        <authorList>
            <person name="Harrison J."/>
            <person name="Moore K.A."/>
            <person name="Paszkiewicz K."/>
            <person name="Jones T."/>
            <person name="Grant M."/>
            <person name="Ambacheew D."/>
            <person name="Muzemil S."/>
            <person name="Studholme D.J."/>
        </authorList>
    </citation>
    <scope>NUCLEOTIDE SEQUENCE [LARGE SCALE GENOMIC DNA]</scope>
</reference>
<evidence type="ECO:0000256" key="1">
    <source>
        <dbReference type="SAM" id="MobiDB-lite"/>
    </source>
</evidence>
<dbReference type="Proteomes" id="UP000287651">
    <property type="component" value="Unassembled WGS sequence"/>
</dbReference>